<dbReference type="AlphaFoldDB" id="A0A5S4YLT1"/>
<dbReference type="Proteomes" id="UP000324797">
    <property type="component" value="Unassembled WGS sequence"/>
</dbReference>
<evidence type="ECO:0000313" key="1">
    <source>
        <dbReference type="EMBL" id="TYO65361.1"/>
    </source>
</evidence>
<dbReference type="RefSeq" id="WP_148740528.1">
    <property type="nucleotide sequence ID" value="NZ_VSTH01000052.1"/>
</dbReference>
<organism evidence="1 2">
    <name type="scientific">Bradyrhizobium hipponense</name>
    <dbReference type="NCBI Taxonomy" id="2605638"/>
    <lineage>
        <taxon>Bacteria</taxon>
        <taxon>Pseudomonadati</taxon>
        <taxon>Pseudomonadota</taxon>
        <taxon>Alphaproteobacteria</taxon>
        <taxon>Hyphomicrobiales</taxon>
        <taxon>Nitrobacteraceae</taxon>
        <taxon>Bradyrhizobium</taxon>
    </lineage>
</organism>
<comment type="caution">
    <text evidence="1">The sequence shown here is derived from an EMBL/GenBank/DDBJ whole genome shotgun (WGS) entry which is preliminary data.</text>
</comment>
<reference evidence="1 2" key="1">
    <citation type="submission" date="2019-08" db="EMBL/GenBank/DDBJ databases">
        <title>Bradyrhizobium hipponensis sp. nov., a rhizobium isolated from a Lupinus angustifolius root nodule in Tunisia.</title>
        <authorList>
            <person name="Off K."/>
            <person name="Rejili M."/>
            <person name="Mars M."/>
            <person name="Brachmann A."/>
            <person name="Marin M."/>
        </authorList>
    </citation>
    <scope>NUCLEOTIDE SEQUENCE [LARGE SCALE GENOMIC DNA]</scope>
    <source>
        <strain evidence="2">aSej3</strain>
    </source>
</reference>
<accession>A0A5S4YLT1</accession>
<gene>
    <name evidence="1" type="ORF">FXV83_16825</name>
</gene>
<keyword evidence="2" id="KW-1185">Reference proteome</keyword>
<evidence type="ECO:0000313" key="2">
    <source>
        <dbReference type="Proteomes" id="UP000324797"/>
    </source>
</evidence>
<protein>
    <submittedName>
        <fullName evidence="1">Uncharacterized protein</fullName>
    </submittedName>
</protein>
<sequence>MSKPGLNLPTSGYAIIVDGLVKTEFATTDGVEIGAKDLKRRFPILQVEIFDAAVQAARDVNAP</sequence>
<name>A0A5S4YLT1_9BRAD</name>
<dbReference type="EMBL" id="VSTH01000052">
    <property type="protein sequence ID" value="TYO65361.1"/>
    <property type="molecule type" value="Genomic_DNA"/>
</dbReference>
<proteinExistence type="predicted"/>